<feature type="transmembrane region" description="Helical" evidence="10">
    <location>
        <begin position="187"/>
        <end position="212"/>
    </location>
</feature>
<dbReference type="GO" id="GO:0009252">
    <property type="term" value="P:peptidoglycan biosynthetic process"/>
    <property type="evidence" value="ECO:0007669"/>
    <property type="project" value="UniProtKB-UniRule"/>
</dbReference>
<comment type="similarity">
    <text evidence="9 10 11">Belongs to the MurJ/MviN family.</text>
</comment>
<feature type="transmembrane region" description="Helical" evidence="10">
    <location>
        <begin position="273"/>
        <end position="292"/>
    </location>
</feature>
<dbReference type="Pfam" id="PF03023">
    <property type="entry name" value="MurJ"/>
    <property type="match status" value="1"/>
</dbReference>
<proteinExistence type="inferred from homology"/>
<dbReference type="GO" id="GO:0005886">
    <property type="term" value="C:plasma membrane"/>
    <property type="evidence" value="ECO:0007669"/>
    <property type="project" value="UniProtKB-SubCell"/>
</dbReference>
<dbReference type="Proteomes" id="UP000605148">
    <property type="component" value="Unassembled WGS sequence"/>
</dbReference>
<evidence type="ECO:0000256" key="2">
    <source>
        <dbReference type="ARBA" id="ARBA00022475"/>
    </source>
</evidence>
<evidence type="ECO:0000313" key="12">
    <source>
        <dbReference type="EMBL" id="GGB40715.1"/>
    </source>
</evidence>
<dbReference type="InterPro" id="IPR004268">
    <property type="entry name" value="MurJ"/>
</dbReference>
<protein>
    <recommendedName>
        <fullName evidence="10">Probable lipid II flippase MurJ</fullName>
    </recommendedName>
</protein>
<evidence type="ECO:0000256" key="1">
    <source>
        <dbReference type="ARBA" id="ARBA00004651"/>
    </source>
</evidence>
<feature type="transmembrane region" description="Helical" evidence="10">
    <location>
        <begin position="385"/>
        <end position="405"/>
    </location>
</feature>
<keyword evidence="13" id="KW-1185">Reference proteome</keyword>
<evidence type="ECO:0000256" key="6">
    <source>
        <dbReference type="ARBA" id="ARBA00022989"/>
    </source>
</evidence>
<dbReference type="PANTHER" id="PTHR47019">
    <property type="entry name" value="LIPID II FLIPPASE MURJ"/>
    <property type="match status" value="1"/>
</dbReference>
<feature type="transmembrane region" description="Helical" evidence="10">
    <location>
        <begin position="161"/>
        <end position="181"/>
    </location>
</feature>
<dbReference type="NCBIfam" id="TIGR01695">
    <property type="entry name" value="murJ_mviN"/>
    <property type="match status" value="1"/>
</dbReference>
<comment type="function">
    <text evidence="8 10 11">Involved in peptidoglycan biosynthesis. Transports lipid-linked peptidoglycan precursors from the inner to the outer leaflet of the cytoplasmic membrane.</text>
</comment>
<feature type="transmembrane region" description="Helical" evidence="10">
    <location>
        <begin position="233"/>
        <end position="261"/>
    </location>
</feature>
<keyword evidence="3 10" id="KW-0812">Transmembrane</keyword>
<reference evidence="12" key="2">
    <citation type="submission" date="2020-09" db="EMBL/GenBank/DDBJ databases">
        <authorList>
            <person name="Sun Q."/>
            <person name="Zhou Y."/>
        </authorList>
    </citation>
    <scope>NUCLEOTIDE SEQUENCE</scope>
    <source>
        <strain evidence="12">CGMCC 1.12426</strain>
    </source>
</reference>
<gene>
    <name evidence="12" type="primary">mviN</name>
    <name evidence="10" type="synonym">murJ</name>
    <name evidence="12" type="ORF">GCM10011316_10970</name>
</gene>
<keyword evidence="10" id="KW-0997">Cell inner membrane</keyword>
<keyword evidence="2 10" id="KW-1003">Cell membrane</keyword>
<feature type="transmembrane region" description="Helical" evidence="10">
    <location>
        <begin position="444"/>
        <end position="466"/>
    </location>
</feature>
<feature type="transmembrane region" description="Helical" evidence="10">
    <location>
        <begin position="313"/>
        <end position="331"/>
    </location>
</feature>
<dbReference type="OrthoDB" id="9816572at2"/>
<evidence type="ECO:0000256" key="3">
    <source>
        <dbReference type="ARBA" id="ARBA00022692"/>
    </source>
</evidence>
<organism evidence="12 13">
    <name type="scientific">Roseibium aquae</name>
    <dbReference type="NCBI Taxonomy" id="1323746"/>
    <lineage>
        <taxon>Bacteria</taxon>
        <taxon>Pseudomonadati</taxon>
        <taxon>Pseudomonadota</taxon>
        <taxon>Alphaproteobacteria</taxon>
        <taxon>Hyphomicrobiales</taxon>
        <taxon>Stappiaceae</taxon>
        <taxon>Roseibium</taxon>
    </lineage>
</organism>
<dbReference type="GO" id="GO:0071555">
    <property type="term" value="P:cell wall organization"/>
    <property type="evidence" value="ECO:0007669"/>
    <property type="project" value="UniProtKB-UniRule"/>
</dbReference>
<feature type="transmembrane region" description="Helical" evidence="10">
    <location>
        <begin position="90"/>
        <end position="114"/>
    </location>
</feature>
<evidence type="ECO:0000256" key="7">
    <source>
        <dbReference type="ARBA" id="ARBA00023136"/>
    </source>
</evidence>
<dbReference type="AlphaFoldDB" id="A0A916WX33"/>
<feature type="transmembrane region" description="Helical" evidence="10">
    <location>
        <begin position="478"/>
        <end position="500"/>
    </location>
</feature>
<evidence type="ECO:0000256" key="8">
    <source>
        <dbReference type="ARBA" id="ARBA00060041"/>
    </source>
</evidence>
<dbReference type="EMBL" id="BMFA01000002">
    <property type="protein sequence ID" value="GGB40715.1"/>
    <property type="molecule type" value="Genomic_DNA"/>
</dbReference>
<comment type="pathway">
    <text evidence="10">Cell wall biogenesis; peptidoglycan biosynthesis.</text>
</comment>
<dbReference type="PIRSF" id="PIRSF002869">
    <property type="entry name" value="MviN"/>
    <property type="match status" value="1"/>
</dbReference>
<evidence type="ECO:0000256" key="11">
    <source>
        <dbReference type="PIRNR" id="PIRNR002869"/>
    </source>
</evidence>
<dbReference type="GO" id="GO:0034204">
    <property type="term" value="P:lipid translocation"/>
    <property type="evidence" value="ECO:0007669"/>
    <property type="project" value="TreeGrafter"/>
</dbReference>
<keyword evidence="10 11" id="KW-0961">Cell wall biogenesis/degradation</keyword>
<evidence type="ECO:0000256" key="4">
    <source>
        <dbReference type="ARBA" id="ARBA00022960"/>
    </source>
</evidence>
<evidence type="ECO:0000313" key="13">
    <source>
        <dbReference type="Proteomes" id="UP000605148"/>
    </source>
</evidence>
<accession>A0A916WX33</accession>
<keyword evidence="10 11" id="KW-0813">Transport</keyword>
<evidence type="ECO:0000256" key="9">
    <source>
        <dbReference type="ARBA" id="ARBA00061532"/>
    </source>
</evidence>
<feature type="transmembrane region" description="Helical" evidence="10">
    <location>
        <begin position="411"/>
        <end position="432"/>
    </location>
</feature>
<comment type="caution">
    <text evidence="12">The sequence shown here is derived from an EMBL/GenBank/DDBJ whole genome shotgun (WGS) entry which is preliminary data.</text>
</comment>
<evidence type="ECO:0000256" key="10">
    <source>
        <dbReference type="HAMAP-Rule" id="MF_02078"/>
    </source>
</evidence>
<sequence length="528" mass="55980">MSLLRNVATVGGATLASRILGFVRDLLLAAAVGTGPVADAFAVAFRLPNLFRRLFAEGAFNSAFVPLFGRALEEEGEKGARQFAGEIASALLFCLLAVSALAQIFMPFVVWALAPGFSDSPEKFDLTVLMARIAFPYLIFMSLLAFVGGILNTYQRFAAAALAPVMLNVVMTIVLGGVLFLDVQDTLTLGVILTMGVTLGGIVQLSVVVIDLRRLGFSIPVFRPKYTKSAKRLLALGIPGVIAGGVTQINVAVGTIIASFQDGANAMLYYADRLYQLPLGVIGIAIGVVLLPSLTRQLRSGQVDQYQRSLNNALEFSLVLTLPSAVALAMVPNEIISVLFERGAFGEKAVIGTAAALAAFAFGLPAFVLNKVFSPGYFAREDTKTPMVFAVVGMVVNVALSLAFFPFLGHVGIALATTIAGWVNTGLLVFVLWRRGHFSPDLRLLRKCGLILLASLLMGGVVEVASLPLSPYLTDAWLIMRIAALGALVLLGMVSFAVFVQVTGGSDLKGHLRALKTRNTVPPAEGDT</sequence>
<dbReference type="PRINTS" id="PR01806">
    <property type="entry name" value="VIRFACTRMVIN"/>
</dbReference>
<feature type="transmembrane region" description="Helical" evidence="10">
    <location>
        <begin position="134"/>
        <end position="154"/>
    </location>
</feature>
<keyword evidence="4 10" id="KW-0133">Cell shape</keyword>
<dbReference type="CDD" id="cd13123">
    <property type="entry name" value="MATE_MurJ_like"/>
    <property type="match status" value="1"/>
</dbReference>
<dbReference type="PANTHER" id="PTHR47019:SF1">
    <property type="entry name" value="LIPID II FLIPPASE MURJ"/>
    <property type="match status" value="1"/>
</dbReference>
<reference evidence="12" key="1">
    <citation type="journal article" date="2014" name="Int. J. Syst. Evol. Microbiol.">
        <title>Complete genome sequence of Corynebacterium casei LMG S-19264T (=DSM 44701T), isolated from a smear-ripened cheese.</title>
        <authorList>
            <consortium name="US DOE Joint Genome Institute (JGI-PGF)"/>
            <person name="Walter F."/>
            <person name="Albersmeier A."/>
            <person name="Kalinowski J."/>
            <person name="Ruckert C."/>
        </authorList>
    </citation>
    <scope>NUCLEOTIDE SEQUENCE</scope>
    <source>
        <strain evidence="12">CGMCC 1.12426</strain>
    </source>
</reference>
<comment type="subcellular location">
    <subcellularLocation>
        <location evidence="10">Cell inner membrane</location>
        <topology evidence="10">Multi-pass membrane protein</topology>
    </subcellularLocation>
    <subcellularLocation>
        <location evidence="1">Cell membrane</location>
        <topology evidence="1">Multi-pass membrane protein</topology>
    </subcellularLocation>
</comment>
<name>A0A916WX33_9HYPH</name>
<dbReference type="RefSeq" id="WP_150494744.1">
    <property type="nucleotide sequence ID" value="NZ_BMFA01000002.1"/>
</dbReference>
<dbReference type="InterPro" id="IPR051050">
    <property type="entry name" value="Lipid_II_flippase_MurJ/MviN"/>
</dbReference>
<feature type="transmembrane region" description="Helical" evidence="10">
    <location>
        <begin position="351"/>
        <end position="373"/>
    </location>
</feature>
<keyword evidence="6 10" id="KW-1133">Transmembrane helix</keyword>
<dbReference type="GO" id="GO:0008360">
    <property type="term" value="P:regulation of cell shape"/>
    <property type="evidence" value="ECO:0007669"/>
    <property type="project" value="UniProtKB-UniRule"/>
</dbReference>
<dbReference type="HAMAP" id="MF_02078">
    <property type="entry name" value="MurJ_MviN"/>
    <property type="match status" value="1"/>
</dbReference>
<evidence type="ECO:0000256" key="5">
    <source>
        <dbReference type="ARBA" id="ARBA00022984"/>
    </source>
</evidence>
<keyword evidence="5 10" id="KW-0573">Peptidoglycan synthesis</keyword>
<dbReference type="GO" id="GO:0015648">
    <property type="term" value="F:lipid-linked peptidoglycan transporter activity"/>
    <property type="evidence" value="ECO:0007669"/>
    <property type="project" value="UniProtKB-UniRule"/>
</dbReference>
<keyword evidence="7 10" id="KW-0472">Membrane</keyword>